<evidence type="ECO:0000313" key="4">
    <source>
        <dbReference type="Proteomes" id="UP000475928"/>
    </source>
</evidence>
<name>A0A6A0B714_9LACT</name>
<sequence>MTDKLLDAKTRLEAANQEMSKASSEIKVALDVLNESEKNKAAAKRDFEAKTQAYSLAIQAADKIRAQDVITETEIIAADNTLSHAKTAYDAAKQLLDNENATGQYAFRKVIMAQAAYDLAKLDFDSAEYDYHRVLRERKMPIMGQEALDFIATADVPKTPTQATTDEPSLDFLMSFIKQNPLPDYAEDDDHDEVATTPFEKSDETPTRLQVIDPVSGLSYDPSTPFEDRPAVEVEPPKKGHITWDFIPKQKESEQK</sequence>
<organism evidence="3 4">
    <name type="scientific">Pseudolactococcus insecticola</name>
    <dbReference type="NCBI Taxonomy" id="2709158"/>
    <lineage>
        <taxon>Bacteria</taxon>
        <taxon>Bacillati</taxon>
        <taxon>Bacillota</taxon>
        <taxon>Bacilli</taxon>
        <taxon>Lactobacillales</taxon>
        <taxon>Streptococcaceae</taxon>
        <taxon>Pseudolactococcus</taxon>
    </lineage>
</organism>
<feature type="coiled-coil region" evidence="1">
    <location>
        <begin position="5"/>
        <end position="53"/>
    </location>
</feature>
<evidence type="ECO:0000256" key="2">
    <source>
        <dbReference type="SAM" id="MobiDB-lite"/>
    </source>
</evidence>
<dbReference type="RefSeq" id="WP_172356015.1">
    <property type="nucleotide sequence ID" value="NZ_BLLH01000003.1"/>
</dbReference>
<gene>
    <name evidence="3" type="ORF">Hs20B_08610</name>
</gene>
<comment type="caution">
    <text evidence="3">The sequence shown here is derived from an EMBL/GenBank/DDBJ whole genome shotgun (WGS) entry which is preliminary data.</text>
</comment>
<keyword evidence="1" id="KW-0175">Coiled coil</keyword>
<evidence type="ECO:0000256" key="1">
    <source>
        <dbReference type="SAM" id="Coils"/>
    </source>
</evidence>
<proteinExistence type="predicted"/>
<protein>
    <submittedName>
        <fullName evidence="3">Uncharacterized protein</fullName>
    </submittedName>
</protein>
<feature type="compositionally biased region" description="Basic and acidic residues" evidence="2">
    <location>
        <begin position="226"/>
        <end position="238"/>
    </location>
</feature>
<evidence type="ECO:0000313" key="3">
    <source>
        <dbReference type="EMBL" id="GFH40463.1"/>
    </source>
</evidence>
<keyword evidence="4" id="KW-1185">Reference proteome</keyword>
<dbReference type="EMBL" id="BLLH01000003">
    <property type="protein sequence ID" value="GFH40463.1"/>
    <property type="molecule type" value="Genomic_DNA"/>
</dbReference>
<dbReference type="Proteomes" id="UP000475928">
    <property type="component" value="Unassembled WGS sequence"/>
</dbReference>
<dbReference type="AlphaFoldDB" id="A0A6A0B714"/>
<feature type="region of interest" description="Disordered" evidence="2">
    <location>
        <begin position="213"/>
        <end position="241"/>
    </location>
</feature>
<accession>A0A6A0B714</accession>
<reference evidence="3 4" key="1">
    <citation type="submission" date="2020-02" db="EMBL/GenBank/DDBJ databases">
        <title>Draft genome sequence of Lactococcus sp. Hs20B0-1.</title>
        <authorList>
            <person name="Noda S."/>
            <person name="Yuki M."/>
            <person name="Ohkuma M."/>
        </authorList>
    </citation>
    <scope>NUCLEOTIDE SEQUENCE [LARGE SCALE GENOMIC DNA]</scope>
    <source>
        <strain evidence="3 4">Hs20B0-1</strain>
    </source>
</reference>